<evidence type="ECO:0000256" key="7">
    <source>
        <dbReference type="ARBA" id="ARBA00023002"/>
    </source>
</evidence>
<dbReference type="InterPro" id="IPR017938">
    <property type="entry name" value="Riboflavin_synthase-like_b-brl"/>
</dbReference>
<sequence>MQFGEEATAEQIPNKVCDLADFDPEVFRGHRIVVLILATTGEGDPTDNAVKFDKYINHKTTPKDAFSGLHYCIFGLGDLNYIQFNGMARRSDAAMQRVGATKMLERGIGDDCQDIEEDFRKWIDTSGVFEKLKKVAKDLRTAVPCDAFQVGADGEGKEEEDIGCIYEGYPKLDHRTELIDGDDTLSKAIFKCSRSKVVSLTKMGSRAVHVDVEIPKGMKYSTADTIEVLPTNSREDIEYFVEAFGLAGKLHHWVDFKPIDGKCPFPVPSTIGHVLLYYLDLRSPPSRQMISALVGYDPALKEVVGLQKQMHSPNVLRSSEAVRTALVDAVNSTERPGVVMICGQTTMCKEVLATIREVVGNVSIEKLQKEHRIIVEFFG</sequence>
<dbReference type="PANTHER" id="PTHR19384">
    <property type="entry name" value="NITRIC OXIDE SYNTHASE-RELATED"/>
    <property type="match status" value="1"/>
</dbReference>
<dbReference type="InterPro" id="IPR029039">
    <property type="entry name" value="Flavoprotein-like_sf"/>
</dbReference>
<accession>C5L1J0</accession>
<evidence type="ECO:0000256" key="5">
    <source>
        <dbReference type="ARBA" id="ARBA00022827"/>
    </source>
</evidence>
<dbReference type="Gene3D" id="1.20.990.10">
    <property type="entry name" value="NADPH-cytochrome p450 Reductase, Chain A, domain 3"/>
    <property type="match status" value="1"/>
</dbReference>
<evidence type="ECO:0000259" key="8">
    <source>
        <dbReference type="PROSITE" id="PS50902"/>
    </source>
</evidence>
<evidence type="ECO:0000313" key="9">
    <source>
        <dbReference type="EMBL" id="EER09417.1"/>
    </source>
</evidence>
<dbReference type="Pfam" id="PF00667">
    <property type="entry name" value="FAD_binding_1"/>
    <property type="match status" value="1"/>
</dbReference>
<keyword evidence="10" id="KW-1185">Reference proteome</keyword>
<keyword evidence="4" id="KW-0288">FMN</keyword>
<evidence type="ECO:0000313" key="10">
    <source>
        <dbReference type="Proteomes" id="UP000007800"/>
    </source>
</evidence>
<dbReference type="AlphaFoldDB" id="C5L1J0"/>
<dbReference type="Pfam" id="PF00258">
    <property type="entry name" value="Flavodoxin_1"/>
    <property type="match status" value="1"/>
</dbReference>
<dbReference type="InterPro" id="IPR001094">
    <property type="entry name" value="Flavdoxin-like"/>
</dbReference>
<dbReference type="EMBL" id="GG678316">
    <property type="protein sequence ID" value="EER09417.1"/>
    <property type="molecule type" value="Genomic_DNA"/>
</dbReference>
<comment type="cofactor">
    <cofactor evidence="2">
        <name>FAD</name>
        <dbReference type="ChEBI" id="CHEBI:57692"/>
    </cofactor>
</comment>
<evidence type="ECO:0000256" key="6">
    <source>
        <dbReference type="ARBA" id="ARBA00022857"/>
    </source>
</evidence>
<proteinExistence type="predicted"/>
<dbReference type="Gene3D" id="3.40.50.360">
    <property type="match status" value="1"/>
</dbReference>
<comment type="cofactor">
    <cofactor evidence="1">
        <name>FMN</name>
        <dbReference type="ChEBI" id="CHEBI:58210"/>
    </cofactor>
</comment>
<evidence type="ECO:0000256" key="4">
    <source>
        <dbReference type="ARBA" id="ARBA00022643"/>
    </source>
</evidence>
<organism evidence="10">
    <name type="scientific">Perkinsus marinus (strain ATCC 50983 / TXsc)</name>
    <dbReference type="NCBI Taxonomy" id="423536"/>
    <lineage>
        <taxon>Eukaryota</taxon>
        <taxon>Sar</taxon>
        <taxon>Alveolata</taxon>
        <taxon>Perkinsozoa</taxon>
        <taxon>Perkinsea</taxon>
        <taxon>Perkinsida</taxon>
        <taxon>Perkinsidae</taxon>
        <taxon>Perkinsus</taxon>
    </lineage>
</organism>
<evidence type="ECO:0000256" key="2">
    <source>
        <dbReference type="ARBA" id="ARBA00001974"/>
    </source>
</evidence>
<dbReference type="OrthoDB" id="1688044at2759"/>
<dbReference type="InParanoid" id="C5L1J0"/>
<gene>
    <name evidence="9" type="ORF">Pmar_PMAR025972</name>
</gene>
<dbReference type="GO" id="GO:0005829">
    <property type="term" value="C:cytosol"/>
    <property type="evidence" value="ECO:0007669"/>
    <property type="project" value="TreeGrafter"/>
</dbReference>
<keyword evidence="3" id="KW-0285">Flavoprotein</keyword>
<feature type="domain" description="Flavodoxin-like" evidence="8">
    <location>
        <begin position="1"/>
        <end position="127"/>
    </location>
</feature>
<keyword evidence="7" id="KW-0560">Oxidoreductase</keyword>
<dbReference type="Proteomes" id="UP000007800">
    <property type="component" value="Unassembled WGS sequence"/>
</dbReference>
<evidence type="ECO:0000256" key="1">
    <source>
        <dbReference type="ARBA" id="ARBA00001917"/>
    </source>
</evidence>
<evidence type="ECO:0000256" key="3">
    <source>
        <dbReference type="ARBA" id="ARBA00022630"/>
    </source>
</evidence>
<dbReference type="InterPro" id="IPR023173">
    <property type="entry name" value="NADPH_Cyt_P450_Rdtase_alpha"/>
</dbReference>
<keyword evidence="6" id="KW-0521">NADP</keyword>
<dbReference type="RefSeq" id="XP_002777601.1">
    <property type="nucleotide sequence ID" value="XM_002777555.1"/>
</dbReference>
<dbReference type="GO" id="GO:0050660">
    <property type="term" value="F:flavin adenine dinucleotide binding"/>
    <property type="evidence" value="ECO:0007669"/>
    <property type="project" value="TreeGrafter"/>
</dbReference>
<protein>
    <submittedName>
        <fullName evidence="9">NADPH--cytochrome P450, putative</fullName>
    </submittedName>
</protein>
<dbReference type="SUPFAM" id="SSF63380">
    <property type="entry name" value="Riboflavin synthase domain-like"/>
    <property type="match status" value="1"/>
</dbReference>
<dbReference type="SUPFAM" id="SSF52218">
    <property type="entry name" value="Flavoproteins"/>
    <property type="match status" value="1"/>
</dbReference>
<dbReference type="InterPro" id="IPR008254">
    <property type="entry name" value="Flavodoxin/NO_synth"/>
</dbReference>
<dbReference type="GO" id="GO:0010181">
    <property type="term" value="F:FMN binding"/>
    <property type="evidence" value="ECO:0007669"/>
    <property type="project" value="InterPro"/>
</dbReference>
<dbReference type="PANTHER" id="PTHR19384:SF17">
    <property type="entry name" value="NADPH--CYTOCHROME P450 REDUCTASE"/>
    <property type="match status" value="1"/>
</dbReference>
<dbReference type="GO" id="GO:0003958">
    <property type="term" value="F:NADPH-hemoprotein reductase activity"/>
    <property type="evidence" value="ECO:0007669"/>
    <property type="project" value="TreeGrafter"/>
</dbReference>
<dbReference type="GeneID" id="9052298"/>
<dbReference type="PRINTS" id="PR00369">
    <property type="entry name" value="FLAVODOXIN"/>
</dbReference>
<dbReference type="InterPro" id="IPR003097">
    <property type="entry name" value="CysJ-like_FAD-binding"/>
</dbReference>
<name>C5L1J0_PERM5</name>
<dbReference type="PROSITE" id="PS50902">
    <property type="entry name" value="FLAVODOXIN_LIKE"/>
    <property type="match status" value="1"/>
</dbReference>
<reference evidence="9 10" key="1">
    <citation type="submission" date="2008-07" db="EMBL/GenBank/DDBJ databases">
        <authorList>
            <person name="El-Sayed N."/>
            <person name="Caler E."/>
            <person name="Inman J."/>
            <person name="Amedeo P."/>
            <person name="Hass B."/>
            <person name="Wortman J."/>
        </authorList>
    </citation>
    <scope>NUCLEOTIDE SEQUENCE [LARGE SCALE GENOMIC DNA]</scope>
    <source>
        <strain evidence="10">ATCC 50983 / TXsc</strain>
    </source>
</reference>
<keyword evidence="5" id="KW-0274">FAD</keyword>